<proteinExistence type="predicted"/>
<dbReference type="EMBL" id="JAHLQF010000002">
    <property type="protein sequence ID" value="MBU5484884.1"/>
    <property type="molecule type" value="Genomic_DNA"/>
</dbReference>
<evidence type="ECO:0000313" key="1">
    <source>
        <dbReference type="EMBL" id="MBU5484884.1"/>
    </source>
</evidence>
<dbReference type="Proteomes" id="UP000726170">
    <property type="component" value="Unassembled WGS sequence"/>
</dbReference>
<comment type="caution">
    <text evidence="1">The sequence shown here is derived from an EMBL/GenBank/DDBJ whole genome shotgun (WGS) entry which is preliminary data.</text>
</comment>
<keyword evidence="2" id="KW-1185">Reference proteome</keyword>
<dbReference type="GO" id="GO:0032259">
    <property type="term" value="P:methylation"/>
    <property type="evidence" value="ECO:0007669"/>
    <property type="project" value="UniProtKB-KW"/>
</dbReference>
<keyword evidence="1" id="KW-0808">Transferase</keyword>
<evidence type="ECO:0000313" key="2">
    <source>
        <dbReference type="Proteomes" id="UP000726170"/>
    </source>
</evidence>
<reference evidence="1 2" key="1">
    <citation type="submission" date="2021-06" db="EMBL/GenBank/DDBJ databases">
        <authorList>
            <person name="Sun Q."/>
            <person name="Li D."/>
        </authorList>
    </citation>
    <scope>NUCLEOTIDE SEQUENCE [LARGE SCALE GENOMIC DNA]</scope>
    <source>
        <strain evidence="1 2">MSJ-11</strain>
    </source>
</reference>
<dbReference type="RefSeq" id="WP_216439406.1">
    <property type="nucleotide sequence ID" value="NZ_JAHLQF010000002.1"/>
</dbReference>
<sequence>MKRINNMKGGDFYLVKEALIDLSNEKIQGSILDIGIKNYGVIYNISKHYSGNFDVDYIDERKDNVKIEQDYYDCCTLFFTLSDILLKTSKETLFKDIHTYLKEEGYLYIWDIDKKYNKYFHSKIKIKLPDNNMKEITIKDYNIFKDNSKESILKLLNHYFIITDSLERDGLYFIKAKKRKTY</sequence>
<accession>A0ABS6EKE1</accession>
<gene>
    <name evidence="1" type="ORF">KQI86_11105</name>
</gene>
<dbReference type="GO" id="GO:0008168">
    <property type="term" value="F:methyltransferase activity"/>
    <property type="evidence" value="ECO:0007669"/>
    <property type="project" value="UniProtKB-KW"/>
</dbReference>
<name>A0ABS6EKE1_9CLOT</name>
<organism evidence="1 2">
    <name type="scientific">Clostridium mobile</name>
    <dbReference type="NCBI Taxonomy" id="2841512"/>
    <lineage>
        <taxon>Bacteria</taxon>
        <taxon>Bacillati</taxon>
        <taxon>Bacillota</taxon>
        <taxon>Clostridia</taxon>
        <taxon>Eubacteriales</taxon>
        <taxon>Clostridiaceae</taxon>
        <taxon>Clostridium</taxon>
    </lineage>
</organism>
<protein>
    <submittedName>
        <fullName evidence="1">Class I SAM-dependent methyltransferase</fullName>
    </submittedName>
</protein>
<keyword evidence="1" id="KW-0489">Methyltransferase</keyword>